<proteinExistence type="predicted"/>
<reference evidence="1 2" key="1">
    <citation type="journal article" date="2013" name="PLoS Genet.">
        <title>Plant-symbiotic fungi as chemical engineers: Multi-genome analysis of the Clavicipitaceae reveals dynamics of alkaloid loci.</title>
        <authorList>
            <person name="Schardl C.L."/>
            <person name="Young C.A."/>
            <person name="Hesse U."/>
            <person name="Amyotte S.G."/>
            <person name="Andreeva K."/>
            <person name="Calie P.J."/>
            <person name="Fleetwood D.J."/>
            <person name="Haws D.C."/>
            <person name="Moore N."/>
            <person name="Oeser B."/>
            <person name="Panaccione D.G."/>
            <person name="Schweri K.K."/>
            <person name="Voisey C.R."/>
            <person name="Farman M.L."/>
            <person name="Jaromczyk J.W."/>
            <person name="Roe B.A."/>
            <person name="O'Sullivan D.M."/>
            <person name="Scott B."/>
            <person name="Tudzynski P."/>
            <person name="An Z."/>
            <person name="Arnaoudova E.G."/>
            <person name="Bullock C.T."/>
            <person name="Charlton N.D."/>
            <person name="Chen L."/>
            <person name="Cox M."/>
            <person name="Dinkins R.D."/>
            <person name="Florea S."/>
            <person name="Glenn A.E."/>
            <person name="Gordon A."/>
            <person name="Gueldener U."/>
            <person name="Harris D.R."/>
            <person name="Hollin W."/>
            <person name="Jaromczyk J."/>
            <person name="Johnson R.D."/>
            <person name="Khan A.K."/>
            <person name="Leistner E."/>
            <person name="Leuchtmann A."/>
            <person name="Li C."/>
            <person name="Liu J."/>
            <person name="Liu J."/>
            <person name="Liu M."/>
            <person name="Mace W."/>
            <person name="Machado C."/>
            <person name="Nagabhyru P."/>
            <person name="Pan J."/>
            <person name="Schmid J."/>
            <person name="Sugawara K."/>
            <person name="Steiner U."/>
            <person name="Takach J.E."/>
            <person name="Tanaka E."/>
            <person name="Webb J.S."/>
            <person name="Wilson E.V."/>
            <person name="Wiseman J.L."/>
            <person name="Yoshida R."/>
            <person name="Zeng Z."/>
        </authorList>
    </citation>
    <scope>NUCLEOTIDE SEQUENCE [LARGE SCALE GENOMIC DNA]</scope>
    <source>
        <strain evidence="1 2">20.1</strain>
    </source>
</reference>
<keyword evidence="2" id="KW-1185">Reference proteome</keyword>
<comment type="caution">
    <text evidence="1">The sequence shown here is derived from an EMBL/GenBank/DDBJ whole genome shotgun (WGS) entry which is preliminary data.</text>
</comment>
<dbReference type="VEuPathDB" id="FungiDB:CPUR_02285"/>
<accession>M1W7Q4</accession>
<dbReference type="EMBL" id="CAGA01000009">
    <property type="protein sequence ID" value="CCE28598.1"/>
    <property type="molecule type" value="Genomic_DNA"/>
</dbReference>
<gene>
    <name evidence="1" type="ORF">CPUR_02285</name>
</gene>
<evidence type="ECO:0000313" key="2">
    <source>
        <dbReference type="Proteomes" id="UP000016801"/>
    </source>
</evidence>
<sequence length="22" mass="2663">MECNASACRHELYLDLEMEEIY</sequence>
<dbReference type="HOGENOM" id="CLU_3425067_0_0_1"/>
<dbReference type="Proteomes" id="UP000016801">
    <property type="component" value="Unassembled WGS sequence"/>
</dbReference>
<dbReference type="AlphaFoldDB" id="M1W7Q4"/>
<organism evidence="1 2">
    <name type="scientific">Claviceps purpurea (strain 20.1)</name>
    <name type="common">Ergot fungus</name>
    <name type="synonym">Sphacelia segetum</name>
    <dbReference type="NCBI Taxonomy" id="1111077"/>
    <lineage>
        <taxon>Eukaryota</taxon>
        <taxon>Fungi</taxon>
        <taxon>Dikarya</taxon>
        <taxon>Ascomycota</taxon>
        <taxon>Pezizomycotina</taxon>
        <taxon>Sordariomycetes</taxon>
        <taxon>Hypocreomycetidae</taxon>
        <taxon>Hypocreales</taxon>
        <taxon>Clavicipitaceae</taxon>
        <taxon>Claviceps</taxon>
    </lineage>
</organism>
<evidence type="ECO:0000313" key="1">
    <source>
        <dbReference type="EMBL" id="CCE28598.1"/>
    </source>
</evidence>
<name>M1W7Q4_CLAP2</name>
<protein>
    <submittedName>
        <fullName evidence="1">Uncharacterized protein</fullName>
    </submittedName>
</protein>